<dbReference type="EMBL" id="JAEKMH010000002">
    <property type="protein sequence ID" value="MBJ3784820.1"/>
    <property type="molecule type" value="Genomic_DNA"/>
</dbReference>
<evidence type="ECO:0000256" key="3">
    <source>
        <dbReference type="ARBA" id="ARBA00022670"/>
    </source>
</evidence>
<dbReference type="PANTHER" id="PTHR33695">
    <property type="entry name" value="LIPOPROTEIN SIGNAL PEPTIDASE"/>
    <property type="match status" value="1"/>
</dbReference>
<evidence type="ECO:0000256" key="2">
    <source>
        <dbReference type="ARBA" id="ARBA00022475"/>
    </source>
</evidence>
<keyword evidence="8 9" id="KW-0472">Membrane</keyword>
<dbReference type="PRINTS" id="PR00781">
    <property type="entry name" value="LIPOSIGPTASE"/>
</dbReference>
<comment type="catalytic activity">
    <reaction evidence="9">
        <text>Release of signal peptides from bacterial membrane prolipoproteins. Hydrolyzes -Xaa-Yaa-Zaa-|-(S,diacylglyceryl)Cys-, in which Xaa is hydrophobic (preferably Leu), and Yaa (Ala or Ser) and Zaa (Gly or Ala) have small, neutral side chains.</text>
        <dbReference type="EC" id="3.4.23.36"/>
    </reaction>
</comment>
<dbReference type="PANTHER" id="PTHR33695:SF1">
    <property type="entry name" value="LIPOPROTEIN SIGNAL PEPTIDASE"/>
    <property type="match status" value="1"/>
</dbReference>
<proteinExistence type="inferred from homology"/>
<comment type="similarity">
    <text evidence="1 9 10">Belongs to the peptidase A8 family.</text>
</comment>
<feature type="active site" evidence="9">
    <location>
        <position position="164"/>
    </location>
</feature>
<dbReference type="AlphaFoldDB" id="A0A934IZ08"/>
<comment type="caution">
    <text evidence="9">Lacks conserved residue(s) required for the propagation of feature annotation.</text>
</comment>
<dbReference type="NCBIfam" id="TIGR00077">
    <property type="entry name" value="lspA"/>
    <property type="match status" value="1"/>
</dbReference>
<evidence type="ECO:0000256" key="6">
    <source>
        <dbReference type="ARBA" id="ARBA00022801"/>
    </source>
</evidence>
<organism evidence="11 12">
    <name type="scientific">Devosia sediminis</name>
    <dbReference type="NCBI Taxonomy" id="2798801"/>
    <lineage>
        <taxon>Bacteria</taxon>
        <taxon>Pseudomonadati</taxon>
        <taxon>Pseudomonadota</taxon>
        <taxon>Alphaproteobacteria</taxon>
        <taxon>Hyphomicrobiales</taxon>
        <taxon>Devosiaceae</taxon>
        <taxon>Devosia</taxon>
    </lineage>
</organism>
<comment type="caution">
    <text evidence="11">The sequence shown here is derived from an EMBL/GenBank/DDBJ whole genome shotgun (WGS) entry which is preliminary data.</text>
</comment>
<reference evidence="11" key="1">
    <citation type="submission" date="2020-12" db="EMBL/GenBank/DDBJ databases">
        <title>Devosia sp. MSA67 isolated from Mo River.</title>
        <authorList>
            <person name="Ma F."/>
            <person name="Zi Z."/>
        </authorList>
    </citation>
    <scope>NUCLEOTIDE SEQUENCE</scope>
    <source>
        <strain evidence="11">MSA67</strain>
    </source>
</reference>
<dbReference type="HAMAP" id="MF_00161">
    <property type="entry name" value="LspA"/>
    <property type="match status" value="1"/>
</dbReference>
<evidence type="ECO:0000256" key="4">
    <source>
        <dbReference type="ARBA" id="ARBA00022692"/>
    </source>
</evidence>
<dbReference type="Proteomes" id="UP000602124">
    <property type="component" value="Unassembled WGS sequence"/>
</dbReference>
<gene>
    <name evidence="9 11" type="primary">lspA</name>
    <name evidence="11" type="ORF">JEQ47_08835</name>
</gene>
<dbReference type="RefSeq" id="WP_198876044.1">
    <property type="nucleotide sequence ID" value="NZ_JAEKMH010000002.1"/>
</dbReference>
<comment type="pathway">
    <text evidence="9">Protein modification; lipoprotein biosynthesis (signal peptide cleavage).</text>
</comment>
<evidence type="ECO:0000256" key="7">
    <source>
        <dbReference type="ARBA" id="ARBA00022989"/>
    </source>
</evidence>
<dbReference type="GO" id="GO:0006508">
    <property type="term" value="P:proteolysis"/>
    <property type="evidence" value="ECO:0007669"/>
    <property type="project" value="UniProtKB-KW"/>
</dbReference>
<accession>A0A934IZ08</accession>
<evidence type="ECO:0000256" key="8">
    <source>
        <dbReference type="ARBA" id="ARBA00023136"/>
    </source>
</evidence>
<dbReference type="GO" id="GO:0004190">
    <property type="term" value="F:aspartic-type endopeptidase activity"/>
    <property type="evidence" value="ECO:0007669"/>
    <property type="project" value="UniProtKB-UniRule"/>
</dbReference>
<sequence>MTSTSHSLRNPSILASLMAAIIAFGLDRAQKGFHIASECVEIGKALCVSVPYFFEPIAMTGWRGGEMITVTPFFDYVLVWNTGISYGLFDSLPVWALGLVMLVAMVALSIWWWRSDDFLVRLGLALCLGGALSNAIDRLIYGAVADFFHFHWGTWSFYIFNLADVAITFGVILLFVDLLGFSRRKPKKSA</sequence>
<feature type="transmembrane region" description="Helical" evidence="9">
    <location>
        <begin position="92"/>
        <end position="111"/>
    </location>
</feature>
<keyword evidence="6 9" id="KW-0378">Hydrolase</keyword>
<name>A0A934IZ08_9HYPH</name>
<keyword evidence="4 9" id="KW-0812">Transmembrane</keyword>
<keyword evidence="12" id="KW-1185">Reference proteome</keyword>
<evidence type="ECO:0000313" key="11">
    <source>
        <dbReference type="EMBL" id="MBJ3784820.1"/>
    </source>
</evidence>
<dbReference type="GO" id="GO:0005886">
    <property type="term" value="C:plasma membrane"/>
    <property type="evidence" value="ECO:0007669"/>
    <property type="project" value="UniProtKB-SubCell"/>
</dbReference>
<dbReference type="Pfam" id="PF01252">
    <property type="entry name" value="Peptidase_A8"/>
    <property type="match status" value="1"/>
</dbReference>
<evidence type="ECO:0000256" key="9">
    <source>
        <dbReference type="HAMAP-Rule" id="MF_00161"/>
    </source>
</evidence>
<feature type="transmembrane region" description="Helical" evidence="9">
    <location>
        <begin position="118"/>
        <end position="136"/>
    </location>
</feature>
<evidence type="ECO:0000256" key="1">
    <source>
        <dbReference type="ARBA" id="ARBA00006139"/>
    </source>
</evidence>
<feature type="transmembrane region" description="Helical" evidence="9">
    <location>
        <begin position="156"/>
        <end position="181"/>
    </location>
</feature>
<evidence type="ECO:0000256" key="10">
    <source>
        <dbReference type="RuleBase" id="RU004181"/>
    </source>
</evidence>
<evidence type="ECO:0000256" key="5">
    <source>
        <dbReference type="ARBA" id="ARBA00022750"/>
    </source>
</evidence>
<dbReference type="EC" id="3.4.23.36" evidence="9"/>
<dbReference type="InterPro" id="IPR001872">
    <property type="entry name" value="Peptidase_A8"/>
</dbReference>
<feature type="active site" evidence="9">
    <location>
        <position position="146"/>
    </location>
</feature>
<protein>
    <recommendedName>
        <fullName evidence="9">Lipoprotein signal peptidase</fullName>
        <ecNumber evidence="9">3.4.23.36</ecNumber>
    </recommendedName>
    <alternativeName>
        <fullName evidence="9">Prolipoprotein signal peptidase</fullName>
    </alternativeName>
    <alternativeName>
        <fullName evidence="9">Signal peptidase II</fullName>
        <shortName evidence="9">SPase II</shortName>
    </alternativeName>
</protein>
<keyword evidence="3 9" id="KW-0645">Protease</keyword>
<keyword evidence="5 9" id="KW-0064">Aspartyl protease</keyword>
<comment type="subcellular location">
    <subcellularLocation>
        <location evidence="9">Cell membrane</location>
        <topology evidence="9">Multi-pass membrane protein</topology>
    </subcellularLocation>
</comment>
<keyword evidence="2 9" id="KW-1003">Cell membrane</keyword>
<keyword evidence="7 9" id="KW-1133">Transmembrane helix</keyword>
<evidence type="ECO:0000313" key="12">
    <source>
        <dbReference type="Proteomes" id="UP000602124"/>
    </source>
</evidence>
<comment type="function">
    <text evidence="9">This protein specifically catalyzes the removal of signal peptides from prolipoproteins.</text>
</comment>